<proteinExistence type="predicted"/>
<evidence type="ECO:0000313" key="1">
    <source>
        <dbReference type="EMBL" id="KIP06700.1"/>
    </source>
</evidence>
<name>A0A0C3SA27_PHLG1</name>
<dbReference type="AlphaFoldDB" id="A0A0C3SA27"/>
<dbReference type="EMBL" id="KN840512">
    <property type="protein sequence ID" value="KIP06700.1"/>
    <property type="molecule type" value="Genomic_DNA"/>
</dbReference>
<dbReference type="Proteomes" id="UP000053257">
    <property type="component" value="Unassembled WGS sequence"/>
</dbReference>
<dbReference type="Gene3D" id="2.80.10.50">
    <property type="match status" value="1"/>
</dbReference>
<organism evidence="1 2">
    <name type="scientific">Phlebiopsis gigantea (strain 11061_1 CR5-6)</name>
    <name type="common">White-rot fungus</name>
    <name type="synonym">Peniophora gigantea</name>
    <dbReference type="NCBI Taxonomy" id="745531"/>
    <lineage>
        <taxon>Eukaryota</taxon>
        <taxon>Fungi</taxon>
        <taxon>Dikarya</taxon>
        <taxon>Basidiomycota</taxon>
        <taxon>Agaricomycotina</taxon>
        <taxon>Agaricomycetes</taxon>
        <taxon>Polyporales</taxon>
        <taxon>Phanerochaetaceae</taxon>
        <taxon>Phlebiopsis</taxon>
    </lineage>
</organism>
<accession>A0A0C3SA27</accession>
<keyword evidence="2" id="KW-1185">Reference proteome</keyword>
<gene>
    <name evidence="1" type="ORF">PHLGIDRAFT_19386</name>
</gene>
<sequence length="158" mass="17615">MSVELSSLIQKPGLKFRFFVGGEPVSRGEIEDMSMLPKPVFKGGATDRLWTIEPVEIAPDSSKPLVCLLKCDGVLVGQRDFLVWAFLDENDQAGIAKWVVSPGQDVDGQTKLNIALIDSPFAWRDPDHIPNDGSRPKQIPLTESFVPEYRFTLEPVFE</sequence>
<dbReference type="HOGENOM" id="CLU_1670031_0_0_1"/>
<protein>
    <submittedName>
        <fullName evidence="1">Uncharacterized protein</fullName>
    </submittedName>
</protein>
<reference evidence="1 2" key="1">
    <citation type="journal article" date="2014" name="PLoS Genet.">
        <title>Analysis of the Phlebiopsis gigantea genome, transcriptome and secretome provides insight into its pioneer colonization strategies of wood.</title>
        <authorList>
            <person name="Hori C."/>
            <person name="Ishida T."/>
            <person name="Igarashi K."/>
            <person name="Samejima M."/>
            <person name="Suzuki H."/>
            <person name="Master E."/>
            <person name="Ferreira P."/>
            <person name="Ruiz-Duenas F.J."/>
            <person name="Held B."/>
            <person name="Canessa P."/>
            <person name="Larrondo L.F."/>
            <person name="Schmoll M."/>
            <person name="Druzhinina I.S."/>
            <person name="Kubicek C.P."/>
            <person name="Gaskell J.A."/>
            <person name="Kersten P."/>
            <person name="St John F."/>
            <person name="Glasner J."/>
            <person name="Sabat G."/>
            <person name="Splinter BonDurant S."/>
            <person name="Syed K."/>
            <person name="Yadav J."/>
            <person name="Mgbeahuruike A.C."/>
            <person name="Kovalchuk A."/>
            <person name="Asiegbu F.O."/>
            <person name="Lackner G."/>
            <person name="Hoffmeister D."/>
            <person name="Rencoret J."/>
            <person name="Gutierrez A."/>
            <person name="Sun H."/>
            <person name="Lindquist E."/>
            <person name="Barry K."/>
            <person name="Riley R."/>
            <person name="Grigoriev I.V."/>
            <person name="Henrissat B."/>
            <person name="Kues U."/>
            <person name="Berka R.M."/>
            <person name="Martinez A.T."/>
            <person name="Covert S.F."/>
            <person name="Blanchette R.A."/>
            <person name="Cullen D."/>
        </authorList>
    </citation>
    <scope>NUCLEOTIDE SEQUENCE [LARGE SCALE GENOMIC DNA]</scope>
    <source>
        <strain evidence="1 2">11061_1 CR5-6</strain>
    </source>
</reference>
<dbReference type="OrthoDB" id="10336371at2759"/>
<evidence type="ECO:0000313" key="2">
    <source>
        <dbReference type="Proteomes" id="UP000053257"/>
    </source>
</evidence>